<sequence>MAIMKNSLKTLNNTTKKLKNIDLLKYKNNFYNKFKELNEISDKEIDKERIILRSYLFKKEEAYLNEKDISKILNKIIKKRIKNEYIWSNIKNLIFKFNLKYINDYSSHNENNNKSLTYQNKELFYYNKNFDHINVYLLAIAIQVLNKRNANLFNFLFIYLKYFCTNIEPRHFLHIFLILVKNTYRDINNLSKSKSLEEVNKFNNDNKNNNRSNTTLSYLHTIKEIYADKIICSEKNFIELLSRYCIDRINFFSFNDISLICESLCYFSLKENPFSDYWNIFLFYIFEINTKNKNLSEFDKENKDSLLYARNNFFKKYEHSGLFIKRKIKTHDENKEYNKYIELSGKNILSILKYIHNYYIVYPEIKKLAKKIKIIFLKYNFDVTLYECSEILYYFNLLNELNIKIIKDKINIYEYQFKNVYLSFHDLNCLLKLSELYQNYSKQIAFLNIFLHNIHKFSIENVEMIFKLIFKDYEYNLLNELEHNSNSSITYLSNYNDTHYNYIYNYNFVDNTFLHDFNFSFLYKNNYINCIKENSKKDKYKGNKLKQFSDNSSGYINLFYSNKNDLNYIHKNDNYINKENVSMDWNGSEFILYRRNNNKCYYDNDTNNSNLLKSLCILFSSFSEIIEKFSYKEIFFLCEILNRQEFVHNSILVAINNKICEDLEKYYFISPSYLDYIFFITLFIYSKGFKEEKLLKYLINFFLNKKDISLKYKYHYFFYLLILKKSTIPVEYFNFILKNIALFNYPTLYKYILIYFLKNSKNNYKFLLNKNKIKKKKYIKVSSCKYIAVNSIFNTSYFENLLILNENYFNRELLKIFLYLWSITTSRSGRKFIDLIIILNKFFDDKNVRDYLFNKIITKKIERYIRLLKNKKNKKYIILCSNPINKEYITFDIEKSQLLNRDISLKESISKNESDKISKIKNSNNYILNDYKYKKNIVISRDTKNTIPAKYLKNHKKGSPVQHFLSIYYG</sequence>
<gene>
    <name evidence="1" type="ORF">PGAL8A_00063800</name>
</gene>
<dbReference type="GeneID" id="39729163"/>
<evidence type="ECO:0000313" key="2">
    <source>
        <dbReference type="Proteomes" id="UP000220797"/>
    </source>
</evidence>
<dbReference type="VEuPathDB" id="PlasmoDB:PGAL8A_00063800"/>
<dbReference type="EMBL" id="CVMV01000143">
    <property type="protein sequence ID" value="CRG98199.1"/>
    <property type="molecule type" value="Genomic_DNA"/>
</dbReference>
<organism evidence="1 2">
    <name type="scientific">Plasmodium gallinaceum</name>
    <dbReference type="NCBI Taxonomy" id="5849"/>
    <lineage>
        <taxon>Eukaryota</taxon>
        <taxon>Sar</taxon>
        <taxon>Alveolata</taxon>
        <taxon>Apicomplexa</taxon>
        <taxon>Aconoidasida</taxon>
        <taxon>Haemosporida</taxon>
        <taxon>Plasmodiidae</taxon>
        <taxon>Plasmodium</taxon>
        <taxon>Plasmodium (Haemamoeba)</taxon>
    </lineage>
</organism>
<reference evidence="1" key="1">
    <citation type="submission" date="2015-04" db="EMBL/GenBank/DDBJ databases">
        <authorList>
            <consortium name="Pathogen Informatics"/>
        </authorList>
    </citation>
    <scope>NUCLEOTIDE SEQUENCE [LARGE SCALE GENOMIC DNA]</scope>
    <source>
        <strain evidence="1">8A</strain>
    </source>
</reference>
<evidence type="ECO:0000313" key="1">
    <source>
        <dbReference type="EMBL" id="CRG98199.1"/>
    </source>
</evidence>
<protein>
    <submittedName>
        <fullName evidence="1">Uncharacterized protein</fullName>
    </submittedName>
</protein>
<accession>A0A1J1H3Z0</accession>
<keyword evidence="2" id="KW-1185">Reference proteome</keyword>
<dbReference type="AlphaFoldDB" id="A0A1J1H3Z0"/>
<name>A0A1J1H3Z0_PLAGA</name>
<dbReference type="OMA" id="NYDQVFA"/>
<dbReference type="Proteomes" id="UP000220797">
    <property type="component" value="Unassembled WGS sequence"/>
</dbReference>
<dbReference type="RefSeq" id="XP_028530996.1">
    <property type="nucleotide sequence ID" value="XM_028674667.1"/>
</dbReference>
<comment type="caution">
    <text evidence="1">The sequence shown here is derived from an EMBL/GenBank/DDBJ whole genome shotgun (WGS) entry which is preliminary data.</text>
</comment>
<proteinExistence type="predicted"/>
<dbReference type="OrthoDB" id="376231at2759"/>